<comment type="caution">
    <text evidence="3">The sequence shown here is derived from an EMBL/GenBank/DDBJ whole genome shotgun (WGS) entry which is preliminary data.</text>
</comment>
<evidence type="ECO:0000313" key="4">
    <source>
        <dbReference type="Proteomes" id="UP001549076"/>
    </source>
</evidence>
<sequence>MGSGRAMPVDADGAADLSRVMVVGRSRITQVVVSKIIEGLGLKPFSESPETAITALNSLLPGIIVLDGGSENRDCEALMPALASLRRATGGIRPALVLLSTRVATPETLSSLIDAVVAKPITPEQLQPVLSRLAS</sequence>
<dbReference type="PROSITE" id="PS50110">
    <property type="entry name" value="RESPONSE_REGULATORY"/>
    <property type="match status" value="1"/>
</dbReference>
<name>A0ABV2N4Y2_9HYPH</name>
<evidence type="ECO:0000313" key="3">
    <source>
        <dbReference type="EMBL" id="MET3793868.1"/>
    </source>
</evidence>
<feature type="modified residue" description="4-aspartylphosphate" evidence="1">
    <location>
        <position position="67"/>
    </location>
</feature>
<gene>
    <name evidence="3" type="ORF">ABID37_004107</name>
</gene>
<keyword evidence="1" id="KW-0597">Phosphoprotein</keyword>
<keyword evidence="4" id="KW-1185">Reference proteome</keyword>
<dbReference type="RefSeq" id="WP_354198129.1">
    <property type="nucleotide sequence ID" value="NZ_JBEPML010000018.1"/>
</dbReference>
<feature type="domain" description="Response regulatory" evidence="2">
    <location>
        <begin position="19"/>
        <end position="134"/>
    </location>
</feature>
<dbReference type="EMBL" id="JBEPML010000018">
    <property type="protein sequence ID" value="MET3793868.1"/>
    <property type="molecule type" value="Genomic_DNA"/>
</dbReference>
<proteinExistence type="predicted"/>
<dbReference type="InterPro" id="IPR001789">
    <property type="entry name" value="Sig_transdc_resp-reg_receiver"/>
</dbReference>
<organism evidence="3 4">
    <name type="scientific">Aquamicrobium terrae</name>
    <dbReference type="NCBI Taxonomy" id="1324945"/>
    <lineage>
        <taxon>Bacteria</taxon>
        <taxon>Pseudomonadati</taxon>
        <taxon>Pseudomonadota</taxon>
        <taxon>Alphaproteobacteria</taxon>
        <taxon>Hyphomicrobiales</taxon>
        <taxon>Phyllobacteriaceae</taxon>
        <taxon>Aquamicrobium</taxon>
    </lineage>
</organism>
<dbReference type="Gene3D" id="3.40.50.2300">
    <property type="match status" value="1"/>
</dbReference>
<protein>
    <submittedName>
        <fullName evidence="3">CheY-like chemotaxis protein</fullName>
    </submittedName>
</protein>
<dbReference type="SUPFAM" id="SSF52172">
    <property type="entry name" value="CheY-like"/>
    <property type="match status" value="1"/>
</dbReference>
<accession>A0ABV2N4Y2</accession>
<reference evidence="3 4" key="1">
    <citation type="submission" date="2024-06" db="EMBL/GenBank/DDBJ databases">
        <title>Genomic Encyclopedia of Type Strains, Phase IV (KMG-IV): sequencing the most valuable type-strain genomes for metagenomic binning, comparative biology and taxonomic classification.</title>
        <authorList>
            <person name="Goeker M."/>
        </authorList>
    </citation>
    <scope>NUCLEOTIDE SEQUENCE [LARGE SCALE GENOMIC DNA]</scope>
    <source>
        <strain evidence="3 4">DSM 27865</strain>
    </source>
</reference>
<dbReference type="InterPro" id="IPR011006">
    <property type="entry name" value="CheY-like_superfamily"/>
</dbReference>
<dbReference type="Proteomes" id="UP001549076">
    <property type="component" value="Unassembled WGS sequence"/>
</dbReference>
<evidence type="ECO:0000259" key="2">
    <source>
        <dbReference type="PROSITE" id="PS50110"/>
    </source>
</evidence>
<evidence type="ECO:0000256" key="1">
    <source>
        <dbReference type="PROSITE-ProRule" id="PRU00169"/>
    </source>
</evidence>